<name>A0A8J2KQC7_9HEXA</name>
<evidence type="ECO:0000313" key="1">
    <source>
        <dbReference type="EMBL" id="CAG7820537.1"/>
    </source>
</evidence>
<protein>
    <submittedName>
        <fullName evidence="1">Uncharacterized protein</fullName>
    </submittedName>
</protein>
<evidence type="ECO:0000313" key="2">
    <source>
        <dbReference type="Proteomes" id="UP000708208"/>
    </source>
</evidence>
<proteinExistence type="predicted"/>
<reference evidence="1" key="1">
    <citation type="submission" date="2021-06" db="EMBL/GenBank/DDBJ databases">
        <authorList>
            <person name="Hodson N. C."/>
            <person name="Mongue J. A."/>
            <person name="Jaron S. K."/>
        </authorList>
    </citation>
    <scope>NUCLEOTIDE SEQUENCE</scope>
</reference>
<comment type="caution">
    <text evidence="1">The sequence shown here is derived from an EMBL/GenBank/DDBJ whole genome shotgun (WGS) entry which is preliminary data.</text>
</comment>
<gene>
    <name evidence="1" type="ORF">AFUS01_LOCUS30924</name>
</gene>
<dbReference type="EMBL" id="CAJVCH010481501">
    <property type="protein sequence ID" value="CAG7820537.1"/>
    <property type="molecule type" value="Genomic_DNA"/>
</dbReference>
<keyword evidence="2" id="KW-1185">Reference proteome</keyword>
<feature type="non-terminal residue" evidence="1">
    <location>
        <position position="1"/>
    </location>
</feature>
<dbReference type="AlphaFoldDB" id="A0A8J2KQC7"/>
<organism evidence="1 2">
    <name type="scientific">Allacma fusca</name>
    <dbReference type="NCBI Taxonomy" id="39272"/>
    <lineage>
        <taxon>Eukaryota</taxon>
        <taxon>Metazoa</taxon>
        <taxon>Ecdysozoa</taxon>
        <taxon>Arthropoda</taxon>
        <taxon>Hexapoda</taxon>
        <taxon>Collembola</taxon>
        <taxon>Symphypleona</taxon>
        <taxon>Sminthuridae</taxon>
        <taxon>Allacma</taxon>
    </lineage>
</organism>
<dbReference type="Proteomes" id="UP000708208">
    <property type="component" value="Unassembled WGS sequence"/>
</dbReference>
<sequence>MLKPGATVPRGPPFSKTYFRHNLSFQRSSRVLLLVLIVHGHVVCSFLPSQIDHTMEFPLRGKQANGVESHSDYILTQMFTSLAQNSQHHHNGNESAYPFNTIPGSSRANRSSDISTYSLESSGWNRGEGIKRGRDQNPKLSVFESNIIPQTSDELSSSGPSPATEAVSEIIDEDFKYYLTVLLAQQESRCFEDFGATQLESNFPLDDDLFSPFSCPVGSSSDSACEQCRNLTKALPRSEDCQILCESSMWSCVDRCNTIVSNVSSDLKSYKLYKTVWVLGEEFKASKIHCMSQLTDNECLPFLPRHRIRSSTSDSPLLRDQQLAPNLNKSTNHSEPTVDTNFINSVQVFCEGVTPALAESSADTTPNAQRHRPHKFNRHFILLKTRFGASNRLYNNNSNEHSGDTEEEHEDFNYDGTSGKMPIVFVAEQREVIPRGTQVTKETSQLSWTPWKTLGKTQFGFDEIPVAYQTKTYQWRVTAVSSHGIVDRMNTDAFTTLNGYVEPGQPKRIYVIATRVVHDTSLDVLIGWDPPDERACFYKIVLDNQDAVEKPRTVRIRD</sequence>
<accession>A0A8J2KQC7</accession>